<dbReference type="SUPFAM" id="SSF47005">
    <property type="entry name" value="Peripheral subunit-binding domain of 2-oxo acid dehydrogenase complex"/>
    <property type="match status" value="1"/>
</dbReference>
<evidence type="ECO:0000256" key="3">
    <source>
        <dbReference type="ARBA" id="ARBA00022679"/>
    </source>
</evidence>
<organism evidence="10 11">
    <name type="scientific">Paenibacillus hodogayensis</name>
    <dbReference type="NCBI Taxonomy" id="279208"/>
    <lineage>
        <taxon>Bacteria</taxon>
        <taxon>Bacillati</taxon>
        <taxon>Bacillota</taxon>
        <taxon>Bacilli</taxon>
        <taxon>Bacillales</taxon>
        <taxon>Paenibacillaceae</taxon>
        <taxon>Paenibacillus</taxon>
    </lineage>
</organism>
<evidence type="ECO:0000259" key="9">
    <source>
        <dbReference type="PROSITE" id="PS51826"/>
    </source>
</evidence>
<dbReference type="Pfam" id="PF00198">
    <property type="entry name" value="2-oxoacid_dh"/>
    <property type="match status" value="1"/>
</dbReference>
<protein>
    <recommendedName>
        <fullName evidence="6">Dihydrolipoamide acetyltransferase component of pyruvate dehydrogenase complex</fullName>
        <ecNumber evidence="6">2.3.1.-</ecNumber>
    </recommendedName>
</protein>
<evidence type="ECO:0000256" key="6">
    <source>
        <dbReference type="RuleBase" id="RU003423"/>
    </source>
</evidence>
<comment type="caution">
    <text evidence="10">The sequence shown here is derived from an EMBL/GenBank/DDBJ whole genome shotgun (WGS) entry which is preliminary data.</text>
</comment>
<dbReference type="InterPro" id="IPR000089">
    <property type="entry name" value="Biotin_lipoyl"/>
</dbReference>
<reference evidence="10 11" key="1">
    <citation type="submission" date="2024-09" db="EMBL/GenBank/DDBJ databases">
        <authorList>
            <person name="Sun Q."/>
            <person name="Mori K."/>
        </authorList>
    </citation>
    <scope>NUCLEOTIDE SEQUENCE [LARGE SCALE GENOMIC DNA]</scope>
    <source>
        <strain evidence="10 11">JCM 12520</strain>
    </source>
</reference>
<dbReference type="InterPro" id="IPR003016">
    <property type="entry name" value="2-oxoA_DH_lipoyl-BS"/>
</dbReference>
<keyword evidence="5 6" id="KW-0012">Acyltransferase</keyword>
<dbReference type="InterPro" id="IPR023213">
    <property type="entry name" value="CAT-like_dom_sf"/>
</dbReference>
<evidence type="ECO:0000256" key="1">
    <source>
        <dbReference type="ARBA" id="ARBA00001938"/>
    </source>
</evidence>
<dbReference type="Pfam" id="PF02817">
    <property type="entry name" value="E3_binding"/>
    <property type="match status" value="1"/>
</dbReference>
<dbReference type="Gene3D" id="4.10.320.10">
    <property type="entry name" value="E3-binding domain"/>
    <property type="match status" value="1"/>
</dbReference>
<keyword evidence="4 6" id="KW-0450">Lipoyl</keyword>
<evidence type="ECO:0000256" key="7">
    <source>
        <dbReference type="SAM" id="MobiDB-lite"/>
    </source>
</evidence>
<keyword evidence="11" id="KW-1185">Reference proteome</keyword>
<dbReference type="Pfam" id="PF00364">
    <property type="entry name" value="Biotin_lipoyl"/>
    <property type="match status" value="1"/>
</dbReference>
<comment type="cofactor">
    <cofactor evidence="1 6">
        <name>(R)-lipoate</name>
        <dbReference type="ChEBI" id="CHEBI:83088"/>
    </cofactor>
</comment>
<proteinExistence type="inferred from homology"/>
<dbReference type="Gene3D" id="2.40.50.100">
    <property type="match status" value="1"/>
</dbReference>
<dbReference type="Proteomes" id="UP001589619">
    <property type="component" value="Unassembled WGS sequence"/>
</dbReference>
<dbReference type="EC" id="2.3.1.-" evidence="6"/>
<dbReference type="EMBL" id="JBHMAG010000013">
    <property type="protein sequence ID" value="MFB9753933.1"/>
    <property type="molecule type" value="Genomic_DNA"/>
</dbReference>
<keyword evidence="3 6" id="KW-0808">Transferase</keyword>
<feature type="region of interest" description="Disordered" evidence="7">
    <location>
        <begin position="84"/>
        <end position="118"/>
    </location>
</feature>
<sequence>MATEVIMPKLGMSMVEGTVVKWLKSVGDSVAKGEALVEISTEKTTTQIAAGADGVLLNIQVHEDETVPYGTAIGHIGQPGEAFATPEPVRPETAPPALSAPSPQLPMKPAEDTVSRSGGRIVATPVAKKMARESGLDLGSLIGTGPGRRITKRDVQTALESHRQQAVCSPAGTCAEESVERIPVAGMRKAIAARMTESLQQSAQLTLHAKADVTELAALHKQAVPHVQDQHGIKLTLTDFIAKAVVLALQAHKGMNSAYRDGCIEVYGHVHLAVAVAVENGLVVPVMRHVHQASVVDLSRGIKSLSQRAKANQLSPDEMSGSTFTLTNLGAFGIEYFTPVLNPPEAGILGIGTAKDEPVYMGDDLQRRTMLPLSLTFDHRVLDGVPAAQFLNAVKGNLEKPLSLLF</sequence>
<comment type="similarity">
    <text evidence="2 6">Belongs to the 2-oxoacid dehydrogenase family.</text>
</comment>
<feature type="domain" description="Lipoyl-binding" evidence="8">
    <location>
        <begin position="2"/>
        <end position="77"/>
    </location>
</feature>
<evidence type="ECO:0000313" key="11">
    <source>
        <dbReference type="Proteomes" id="UP001589619"/>
    </source>
</evidence>
<gene>
    <name evidence="10" type="ORF">ACFFNY_20375</name>
</gene>
<dbReference type="InterPro" id="IPR004167">
    <property type="entry name" value="PSBD"/>
</dbReference>
<dbReference type="PANTHER" id="PTHR43178:SF5">
    <property type="entry name" value="LIPOAMIDE ACYLTRANSFERASE COMPONENT OF BRANCHED-CHAIN ALPHA-KETO ACID DEHYDROGENASE COMPLEX, MITOCHONDRIAL"/>
    <property type="match status" value="1"/>
</dbReference>
<evidence type="ECO:0000313" key="10">
    <source>
        <dbReference type="EMBL" id="MFB9753933.1"/>
    </source>
</evidence>
<dbReference type="InterPro" id="IPR011053">
    <property type="entry name" value="Single_hybrid_motif"/>
</dbReference>
<dbReference type="PROSITE" id="PS51826">
    <property type="entry name" value="PSBD"/>
    <property type="match status" value="1"/>
</dbReference>
<feature type="domain" description="Peripheral subunit-binding (PSBD)" evidence="9">
    <location>
        <begin position="122"/>
        <end position="159"/>
    </location>
</feature>
<dbReference type="InterPro" id="IPR036625">
    <property type="entry name" value="E3-bd_dom_sf"/>
</dbReference>
<dbReference type="PANTHER" id="PTHR43178">
    <property type="entry name" value="DIHYDROLIPOAMIDE ACETYLTRANSFERASE COMPONENT OF PYRUVATE DEHYDROGENASE COMPLEX"/>
    <property type="match status" value="1"/>
</dbReference>
<dbReference type="PROSITE" id="PS00189">
    <property type="entry name" value="LIPOYL"/>
    <property type="match status" value="1"/>
</dbReference>
<dbReference type="InterPro" id="IPR001078">
    <property type="entry name" value="2-oxoacid_DH_actylTfrase"/>
</dbReference>
<evidence type="ECO:0000256" key="4">
    <source>
        <dbReference type="ARBA" id="ARBA00022823"/>
    </source>
</evidence>
<dbReference type="SUPFAM" id="SSF52777">
    <property type="entry name" value="CoA-dependent acyltransferases"/>
    <property type="match status" value="1"/>
</dbReference>
<dbReference type="SUPFAM" id="SSF51230">
    <property type="entry name" value="Single hybrid motif"/>
    <property type="match status" value="1"/>
</dbReference>
<evidence type="ECO:0000256" key="5">
    <source>
        <dbReference type="ARBA" id="ARBA00023315"/>
    </source>
</evidence>
<dbReference type="RefSeq" id="WP_344915277.1">
    <property type="nucleotide sequence ID" value="NZ_BAAAYO010000014.1"/>
</dbReference>
<evidence type="ECO:0000259" key="8">
    <source>
        <dbReference type="PROSITE" id="PS50968"/>
    </source>
</evidence>
<evidence type="ECO:0000256" key="2">
    <source>
        <dbReference type="ARBA" id="ARBA00007317"/>
    </source>
</evidence>
<name>A0ABV5W040_9BACL</name>
<dbReference type="CDD" id="cd06849">
    <property type="entry name" value="lipoyl_domain"/>
    <property type="match status" value="1"/>
</dbReference>
<dbReference type="PROSITE" id="PS50968">
    <property type="entry name" value="BIOTINYL_LIPOYL"/>
    <property type="match status" value="1"/>
</dbReference>
<accession>A0ABV5W040</accession>
<dbReference type="Gene3D" id="3.30.559.10">
    <property type="entry name" value="Chloramphenicol acetyltransferase-like domain"/>
    <property type="match status" value="1"/>
</dbReference>
<dbReference type="GO" id="GO:0016746">
    <property type="term" value="F:acyltransferase activity"/>
    <property type="evidence" value="ECO:0007669"/>
    <property type="project" value="UniProtKB-KW"/>
</dbReference>
<dbReference type="InterPro" id="IPR050743">
    <property type="entry name" value="2-oxoacid_DH_E2_comp"/>
</dbReference>